<accession>A0A4R6DQ23</accession>
<dbReference type="PANTHER" id="PTHR33209">
    <property type="entry name" value="PROTEASE 4"/>
    <property type="match status" value="1"/>
</dbReference>
<dbReference type="InterPro" id="IPR004635">
    <property type="entry name" value="Pept_S49_SppA"/>
</dbReference>
<dbReference type="GO" id="GO:0006465">
    <property type="term" value="P:signal peptide processing"/>
    <property type="evidence" value="ECO:0007669"/>
    <property type="project" value="InterPro"/>
</dbReference>
<feature type="domain" description="Peptidase S49" evidence="9">
    <location>
        <begin position="384"/>
        <end position="534"/>
    </location>
</feature>
<evidence type="ECO:0000313" key="10">
    <source>
        <dbReference type="EMBL" id="TDN47047.1"/>
    </source>
</evidence>
<proteinExistence type="inferred from homology"/>
<comment type="subcellular location">
    <subcellularLocation>
        <location evidence="1">Membrane</location>
    </subcellularLocation>
</comment>
<keyword evidence="4" id="KW-0378">Hydrolase</keyword>
<feature type="active site" description="Proton donor/acceptor" evidence="7">
    <location>
        <position position="197"/>
    </location>
</feature>
<dbReference type="Pfam" id="PF01343">
    <property type="entry name" value="Peptidase_S49"/>
    <property type="match status" value="2"/>
</dbReference>
<dbReference type="NCBIfam" id="TIGR00705">
    <property type="entry name" value="SppA_67K"/>
    <property type="match status" value="1"/>
</dbReference>
<keyword evidence="5" id="KW-0720">Serine protease</keyword>
<keyword evidence="6 8" id="KW-0472">Membrane</keyword>
<dbReference type="InterPro" id="IPR047217">
    <property type="entry name" value="S49_SppA_67K_type_N"/>
</dbReference>
<dbReference type="SUPFAM" id="SSF52096">
    <property type="entry name" value="ClpP/crotonase"/>
    <property type="match status" value="2"/>
</dbReference>
<dbReference type="CDD" id="cd07023">
    <property type="entry name" value="S49_Sppa_N_C"/>
    <property type="match status" value="1"/>
</dbReference>
<evidence type="ECO:0000313" key="11">
    <source>
        <dbReference type="Proteomes" id="UP000295129"/>
    </source>
</evidence>
<keyword evidence="8" id="KW-1133">Transmembrane helix</keyword>
<evidence type="ECO:0000256" key="2">
    <source>
        <dbReference type="ARBA" id="ARBA00008683"/>
    </source>
</evidence>
<evidence type="ECO:0000256" key="4">
    <source>
        <dbReference type="ARBA" id="ARBA00022801"/>
    </source>
</evidence>
<evidence type="ECO:0000256" key="7">
    <source>
        <dbReference type="PIRSR" id="PIRSR001217-1"/>
    </source>
</evidence>
<keyword evidence="8" id="KW-0812">Transmembrane</keyword>
<dbReference type="InterPro" id="IPR004634">
    <property type="entry name" value="Pept_S49_pIV"/>
</dbReference>
<evidence type="ECO:0000256" key="8">
    <source>
        <dbReference type="SAM" id="Phobius"/>
    </source>
</evidence>
<evidence type="ECO:0000256" key="3">
    <source>
        <dbReference type="ARBA" id="ARBA00022670"/>
    </source>
</evidence>
<protein>
    <submittedName>
        <fullName evidence="10">Protease-4</fullName>
    </submittedName>
</protein>
<dbReference type="RefSeq" id="WP_133594350.1">
    <property type="nucleotide sequence ID" value="NZ_SNVV01000022.1"/>
</dbReference>
<keyword evidence="3 10" id="KW-0645">Protease</keyword>
<dbReference type="PIRSF" id="PIRSF001217">
    <property type="entry name" value="Protease_4_SppA"/>
    <property type="match status" value="1"/>
</dbReference>
<dbReference type="Gene3D" id="3.90.226.10">
    <property type="entry name" value="2-enoyl-CoA Hydratase, Chain A, domain 1"/>
    <property type="match status" value="3"/>
</dbReference>
<evidence type="ECO:0000256" key="5">
    <source>
        <dbReference type="ARBA" id="ARBA00022825"/>
    </source>
</evidence>
<dbReference type="InterPro" id="IPR002142">
    <property type="entry name" value="Peptidase_S49"/>
</dbReference>
<feature type="transmembrane region" description="Helical" evidence="8">
    <location>
        <begin position="21"/>
        <end position="40"/>
    </location>
</feature>
<dbReference type="Gene3D" id="6.20.330.10">
    <property type="match status" value="1"/>
</dbReference>
<dbReference type="GO" id="GO:0016020">
    <property type="term" value="C:membrane"/>
    <property type="evidence" value="ECO:0007669"/>
    <property type="project" value="UniProtKB-SubCell"/>
</dbReference>
<comment type="similarity">
    <text evidence="2">Belongs to the peptidase S49 family.</text>
</comment>
<feature type="domain" description="Peptidase S49" evidence="9">
    <location>
        <begin position="129"/>
        <end position="279"/>
    </location>
</feature>
<dbReference type="CDD" id="cd07018">
    <property type="entry name" value="S49_SppA_67K_type"/>
    <property type="match status" value="1"/>
</dbReference>
<comment type="caution">
    <text evidence="10">The sequence shown here is derived from an EMBL/GenBank/DDBJ whole genome shotgun (WGS) entry which is preliminary data.</text>
</comment>
<dbReference type="Proteomes" id="UP000295129">
    <property type="component" value="Unassembled WGS sequence"/>
</dbReference>
<dbReference type="OrthoDB" id="9764363at2"/>
<evidence type="ECO:0000256" key="1">
    <source>
        <dbReference type="ARBA" id="ARBA00004370"/>
    </source>
</evidence>
<name>A0A4R6DQ23_9RHOO</name>
<dbReference type="AlphaFoldDB" id="A0A4R6DQ23"/>
<organism evidence="10 11">
    <name type="scientific">Azoarcus indigens</name>
    <dbReference type="NCBI Taxonomy" id="29545"/>
    <lineage>
        <taxon>Bacteria</taxon>
        <taxon>Pseudomonadati</taxon>
        <taxon>Pseudomonadota</taxon>
        <taxon>Betaproteobacteria</taxon>
        <taxon>Rhodocyclales</taxon>
        <taxon>Zoogloeaceae</taxon>
        <taxon>Azoarcus</taxon>
    </lineage>
</organism>
<dbReference type="EMBL" id="SNVV01000022">
    <property type="protein sequence ID" value="TDN47047.1"/>
    <property type="molecule type" value="Genomic_DNA"/>
</dbReference>
<dbReference type="GO" id="GO:0008236">
    <property type="term" value="F:serine-type peptidase activity"/>
    <property type="evidence" value="ECO:0007669"/>
    <property type="project" value="UniProtKB-KW"/>
</dbReference>
<evidence type="ECO:0000259" key="9">
    <source>
        <dbReference type="Pfam" id="PF01343"/>
    </source>
</evidence>
<dbReference type="PANTHER" id="PTHR33209:SF1">
    <property type="entry name" value="PEPTIDASE S49 DOMAIN-CONTAINING PROTEIN"/>
    <property type="match status" value="1"/>
</dbReference>
<dbReference type="InterPro" id="IPR029045">
    <property type="entry name" value="ClpP/crotonase-like_dom_sf"/>
</dbReference>
<dbReference type="NCBIfam" id="TIGR00706">
    <property type="entry name" value="SppA_dom"/>
    <property type="match status" value="1"/>
</dbReference>
<dbReference type="InterPro" id="IPR047272">
    <property type="entry name" value="S49_SppA_C"/>
</dbReference>
<evidence type="ECO:0000256" key="6">
    <source>
        <dbReference type="ARBA" id="ARBA00023136"/>
    </source>
</evidence>
<sequence>MFRLIGRLFKGLWWALDLVRRTALNLILLAVLVAVVAVLMRPAPGVPQGAALVLRPTGALVEQAALVEPLNVLRGGGVSTEQAVLPDLLEAINAARDDERITGLVIETDDLSGGGLSKLAELRAAVLAFKGAGKPVLVRGERYTQAQYYLASAADEVRMSSDGFVLLRGLARYNTYFKGALDTLGVKVHVFRVGEYKSFSEPFTRSDMSEEDRESSRDLLDALWNAFRTDVAATRRFSSDVLDGYVTGYRDVLAAAGGDAAKAAKTVGLVDKLDTRDEWHADLIARFGADGSGKDYRQIDTGGYLAAVRSGLSRPPAKVAVLVAQGAIVDGEQPGGSVGGDTFARMIREARESDAVKALVLRIDSPGGSAWASELIRRELELTRRAGKPVIASMSSVAASGGYWIATGADEIWAAPTTLTGSIGIFGIFPEFAEPMKRLGLTVDGVATAPLAGAFDPRRPLDEAAAQAMQLGIEHGYRRFLETVGSARNMSPEDVDKVARGRVWTGEAAAKLGLVDSLGGLDAAVDAAAKRAKLTEYEVVWPMVGASTSQVLLQRLLTSVGLEVPAGPTGSALGQMLDGLQAQAAELLRWNDPQNLYTHCFCEAP</sequence>
<feature type="active site" description="Nucleophile" evidence="7">
    <location>
        <position position="400"/>
    </location>
</feature>
<gene>
    <name evidence="10" type="ORF">C7389_1224</name>
</gene>
<keyword evidence="11" id="KW-1185">Reference proteome</keyword>
<reference evidence="10 11" key="1">
    <citation type="submission" date="2019-03" db="EMBL/GenBank/DDBJ databases">
        <title>Genomic Encyclopedia of Type Strains, Phase IV (KMG-IV): sequencing the most valuable type-strain genomes for metagenomic binning, comparative biology and taxonomic classification.</title>
        <authorList>
            <person name="Goeker M."/>
        </authorList>
    </citation>
    <scope>NUCLEOTIDE SEQUENCE [LARGE SCALE GENOMIC DNA]</scope>
    <source>
        <strain evidence="10 11">DSM 12121</strain>
    </source>
</reference>